<dbReference type="SMART" id="SM00382">
    <property type="entry name" value="AAA"/>
    <property type="match status" value="1"/>
</dbReference>
<gene>
    <name evidence="4" type="ORF">BI364_15655</name>
</gene>
<evidence type="ECO:0000313" key="4">
    <source>
        <dbReference type="EMBL" id="AOU99177.1"/>
    </source>
</evidence>
<dbReference type="Gene3D" id="3.40.50.300">
    <property type="entry name" value="P-loop containing nucleotide triphosphate hydrolases"/>
    <property type="match status" value="1"/>
</dbReference>
<evidence type="ECO:0000256" key="2">
    <source>
        <dbReference type="ARBA" id="ARBA00022840"/>
    </source>
</evidence>
<sequence length="214" mass="23271">MNASHPKSDDVARTSQRLSVEGLRTPVVGPYSLSLAAGECVVLTGPSGSGKSLLLRAICDLDPSTGMVFLNGRMRDDFPPRDWRRSVGLLPAEPAWWAEVVGEHFPQGSDGVLEALGFGPEVMGWEVMRASSGERQRLALARMLQLRPQVLLLDEPTANLDADNRARVESVVREYLADSLAAALWVTHDPAQASRVGDRELVMRAGQLEEIACI</sequence>
<dbReference type="Proteomes" id="UP000095401">
    <property type="component" value="Chromosome"/>
</dbReference>
<dbReference type="SUPFAM" id="SSF52540">
    <property type="entry name" value="P-loop containing nucleoside triphosphate hydrolases"/>
    <property type="match status" value="1"/>
</dbReference>
<name>A0A1D8IRZ6_9GAMM</name>
<evidence type="ECO:0000256" key="1">
    <source>
        <dbReference type="ARBA" id="ARBA00022741"/>
    </source>
</evidence>
<dbReference type="Pfam" id="PF00005">
    <property type="entry name" value="ABC_tran"/>
    <property type="match status" value="1"/>
</dbReference>
<dbReference type="KEGG" id="aprs:BI364_15655"/>
<keyword evidence="5" id="KW-1185">Reference proteome</keyword>
<organism evidence="4 5">
    <name type="scientific">Acidihalobacter yilgarnensis</name>
    <dbReference type="NCBI Taxonomy" id="2819280"/>
    <lineage>
        <taxon>Bacteria</taxon>
        <taxon>Pseudomonadati</taxon>
        <taxon>Pseudomonadota</taxon>
        <taxon>Gammaproteobacteria</taxon>
        <taxon>Chromatiales</taxon>
        <taxon>Ectothiorhodospiraceae</taxon>
        <taxon>Acidihalobacter</taxon>
    </lineage>
</organism>
<evidence type="ECO:0000313" key="5">
    <source>
        <dbReference type="Proteomes" id="UP000095401"/>
    </source>
</evidence>
<dbReference type="InterPro" id="IPR003439">
    <property type="entry name" value="ABC_transporter-like_ATP-bd"/>
</dbReference>
<dbReference type="CDD" id="cd00267">
    <property type="entry name" value="ABC_ATPase"/>
    <property type="match status" value="1"/>
</dbReference>
<accession>A0A1D8IRZ6</accession>
<dbReference type="PANTHER" id="PTHR43119:SF1">
    <property type="entry name" value="ABC TRANSPORTER DOMAIN-CONTAINING PROTEIN"/>
    <property type="match status" value="1"/>
</dbReference>
<dbReference type="InterPro" id="IPR003593">
    <property type="entry name" value="AAA+_ATPase"/>
</dbReference>
<keyword evidence="2 4" id="KW-0067">ATP-binding</keyword>
<evidence type="ECO:0000259" key="3">
    <source>
        <dbReference type="PROSITE" id="PS50893"/>
    </source>
</evidence>
<dbReference type="RefSeq" id="WP_070079529.1">
    <property type="nucleotide sequence ID" value="NZ_CP017415.1"/>
</dbReference>
<dbReference type="AlphaFoldDB" id="A0A1D8IRZ6"/>
<dbReference type="InterPro" id="IPR027417">
    <property type="entry name" value="P-loop_NTPase"/>
</dbReference>
<dbReference type="PANTHER" id="PTHR43119">
    <property type="entry name" value="ABC TRANSPORT PROTEIN ATP-BINDING COMPONENT-RELATED"/>
    <property type="match status" value="1"/>
</dbReference>
<keyword evidence="1" id="KW-0547">Nucleotide-binding</keyword>
<proteinExistence type="predicted"/>
<dbReference type="GO" id="GO:0005524">
    <property type="term" value="F:ATP binding"/>
    <property type="evidence" value="ECO:0007669"/>
    <property type="project" value="UniProtKB-KW"/>
</dbReference>
<protein>
    <submittedName>
        <fullName evidence="4">ATP-binding protein</fullName>
    </submittedName>
</protein>
<dbReference type="EMBL" id="CP017415">
    <property type="protein sequence ID" value="AOU99177.1"/>
    <property type="molecule type" value="Genomic_DNA"/>
</dbReference>
<dbReference type="PROSITE" id="PS50893">
    <property type="entry name" value="ABC_TRANSPORTER_2"/>
    <property type="match status" value="1"/>
</dbReference>
<dbReference type="GO" id="GO:0016887">
    <property type="term" value="F:ATP hydrolysis activity"/>
    <property type="evidence" value="ECO:0007669"/>
    <property type="project" value="InterPro"/>
</dbReference>
<feature type="domain" description="ABC transporter" evidence="3">
    <location>
        <begin position="6"/>
        <end position="214"/>
    </location>
</feature>
<reference evidence="5" key="1">
    <citation type="submission" date="2016-09" db="EMBL/GenBank/DDBJ databases">
        <title>Acidihalobacter prosperus F5.</title>
        <authorList>
            <person name="Khaleque H.N."/>
            <person name="Ramsay J.P."/>
            <person name="Kaksonen A.H."/>
            <person name="Boxall N.J."/>
            <person name="Watkin E.L.J."/>
        </authorList>
    </citation>
    <scope>NUCLEOTIDE SEQUENCE [LARGE SCALE GENOMIC DNA]</scope>
    <source>
        <strain evidence="5">F5</strain>
    </source>
</reference>